<feature type="transmembrane region" description="Helical" evidence="13">
    <location>
        <begin position="253"/>
        <end position="275"/>
    </location>
</feature>
<evidence type="ECO:0000256" key="1">
    <source>
        <dbReference type="ARBA" id="ARBA00004479"/>
    </source>
</evidence>
<dbReference type="PANTHER" id="PTHR27009">
    <property type="entry name" value="RUST RESISTANCE KINASE LR10-RELATED"/>
    <property type="match status" value="1"/>
</dbReference>
<evidence type="ECO:0000256" key="4">
    <source>
        <dbReference type="ARBA" id="ARBA00022692"/>
    </source>
</evidence>
<dbReference type="FunFam" id="1.10.510.10:FF:000590">
    <property type="entry name" value="PR5-like receptor kinase"/>
    <property type="match status" value="1"/>
</dbReference>
<keyword evidence="9 13" id="KW-1133">Transmembrane helix</keyword>
<feature type="binding site" evidence="12">
    <location>
        <position position="341"/>
    </location>
    <ligand>
        <name>ATP</name>
        <dbReference type="ChEBI" id="CHEBI:30616"/>
    </ligand>
</feature>
<evidence type="ECO:0000256" key="5">
    <source>
        <dbReference type="ARBA" id="ARBA00022729"/>
    </source>
</evidence>
<feature type="signal peptide" evidence="14">
    <location>
        <begin position="1"/>
        <end position="28"/>
    </location>
</feature>
<keyword evidence="3" id="KW-0808">Transferase</keyword>
<dbReference type="OMA" id="HINIGRL"/>
<evidence type="ECO:0000259" key="15">
    <source>
        <dbReference type="PROSITE" id="PS50011"/>
    </source>
</evidence>
<dbReference type="InterPro" id="IPR045874">
    <property type="entry name" value="LRK10/LRL21-25-like"/>
</dbReference>
<keyword evidence="2" id="KW-0723">Serine/threonine-protein kinase</keyword>
<dbReference type="InterPro" id="IPR008271">
    <property type="entry name" value="Ser/Thr_kinase_AS"/>
</dbReference>
<evidence type="ECO:0000256" key="6">
    <source>
        <dbReference type="ARBA" id="ARBA00022741"/>
    </source>
</evidence>
<evidence type="ECO:0000256" key="7">
    <source>
        <dbReference type="ARBA" id="ARBA00022777"/>
    </source>
</evidence>
<dbReference type="InterPro" id="IPR011009">
    <property type="entry name" value="Kinase-like_dom_sf"/>
</dbReference>
<evidence type="ECO:0000313" key="17">
    <source>
        <dbReference type="Proteomes" id="UP000594263"/>
    </source>
</evidence>
<dbReference type="PROSITE" id="PS00108">
    <property type="entry name" value="PROTEIN_KINASE_ST"/>
    <property type="match status" value="1"/>
</dbReference>
<dbReference type="PROSITE" id="PS00107">
    <property type="entry name" value="PROTEIN_KINASE_ATP"/>
    <property type="match status" value="1"/>
</dbReference>
<dbReference type="Gene3D" id="3.30.200.20">
    <property type="entry name" value="Phosphorylase Kinase, domain 1"/>
    <property type="match status" value="1"/>
</dbReference>
<dbReference type="SUPFAM" id="SSF56112">
    <property type="entry name" value="Protein kinase-like (PK-like)"/>
    <property type="match status" value="1"/>
</dbReference>
<dbReference type="InterPro" id="IPR025287">
    <property type="entry name" value="WAK_GUB"/>
</dbReference>
<keyword evidence="5 14" id="KW-0732">Signal</keyword>
<dbReference type="SMART" id="SM00220">
    <property type="entry name" value="S_TKc"/>
    <property type="match status" value="1"/>
</dbReference>
<dbReference type="Gene3D" id="1.10.510.10">
    <property type="entry name" value="Transferase(Phosphotransferase) domain 1"/>
    <property type="match status" value="1"/>
</dbReference>
<dbReference type="GO" id="GO:0004674">
    <property type="term" value="F:protein serine/threonine kinase activity"/>
    <property type="evidence" value="ECO:0007669"/>
    <property type="project" value="UniProtKB-KW"/>
</dbReference>
<dbReference type="Proteomes" id="UP000594263">
    <property type="component" value="Unplaced"/>
</dbReference>
<proteinExistence type="predicted"/>
<name>A0A7N0U2C3_KALFE</name>
<evidence type="ECO:0000256" key="13">
    <source>
        <dbReference type="SAM" id="Phobius"/>
    </source>
</evidence>
<evidence type="ECO:0000256" key="12">
    <source>
        <dbReference type="PROSITE-ProRule" id="PRU10141"/>
    </source>
</evidence>
<feature type="chain" id="PRO_5029504912" description="Protein kinase domain-containing protein" evidence="14">
    <location>
        <begin position="29"/>
        <end position="630"/>
    </location>
</feature>
<sequence>MVGRAITMMEVICVAIVIIHAIAQSATADIQAGRRQQQQQLCDESRCSPDGPAVRFPFRLAGRQPERCGYPGFDLSCREDNQTLLTLPVSVKLLVENIDYEHQFVRVRDPQNCFYKQTQTLNFSSSIFGPGYYNYSFFNCSSDTDTLRGTSSIPCFTGPGYQILAVESFFQLQDLNLLSCTKMYDVLSLPYSTFLPRPIFYWSTPDCSKCVKQSKICGPSATHNQTDVQCFTRPPLPSPPLPNKGQAALKAPVIAGIVVGGVFVLLLLIIALIYYGRSLSRSENDTEIEKFLKDYSHLMPTRYTYSDIKRFTNNFTDKLGQGGYGSVYKGKVSNDTLVAVKMLDNSKGTGDDFVNEVATMGSIHHVNVVRLVGFCADGIYRALVFEFLPNESLDKYISSSDNSGKSQLLNWSKLYDIAVGIAKGIEYLHQGCDQRILHFDIKPHNILLDQKFIPKLCDFGQAKLCAKDQSAVLMTAARGTIGYVAPEVFSRNFGSVSSKSDVYSFGMVLLEMVGGKITKPIAISADTSQTYVPELIYNCLKYGGDMRVKLEDEVEYRIVKKLANVGLWCIQWLPEDRPSMKVVIQMLEADGNWLRMPPDPFASINRMKGISSLQATEFSGGDREVIGEAG</sequence>
<keyword evidence="10 13" id="KW-0472">Membrane</keyword>
<keyword evidence="4 13" id="KW-0812">Transmembrane</keyword>
<organism evidence="16 17">
    <name type="scientific">Kalanchoe fedtschenkoi</name>
    <name type="common">Lavender scallops</name>
    <name type="synonym">South American air plant</name>
    <dbReference type="NCBI Taxonomy" id="63787"/>
    <lineage>
        <taxon>Eukaryota</taxon>
        <taxon>Viridiplantae</taxon>
        <taxon>Streptophyta</taxon>
        <taxon>Embryophyta</taxon>
        <taxon>Tracheophyta</taxon>
        <taxon>Spermatophyta</taxon>
        <taxon>Magnoliopsida</taxon>
        <taxon>eudicotyledons</taxon>
        <taxon>Gunneridae</taxon>
        <taxon>Pentapetalae</taxon>
        <taxon>Saxifragales</taxon>
        <taxon>Crassulaceae</taxon>
        <taxon>Kalanchoe</taxon>
    </lineage>
</organism>
<evidence type="ECO:0000256" key="2">
    <source>
        <dbReference type="ARBA" id="ARBA00022527"/>
    </source>
</evidence>
<feature type="domain" description="Protein kinase" evidence="15">
    <location>
        <begin position="313"/>
        <end position="594"/>
    </location>
</feature>
<dbReference type="GO" id="GO:0005524">
    <property type="term" value="F:ATP binding"/>
    <property type="evidence" value="ECO:0007669"/>
    <property type="project" value="UniProtKB-UniRule"/>
</dbReference>
<keyword evidence="11" id="KW-0325">Glycoprotein</keyword>
<dbReference type="PROSITE" id="PS50011">
    <property type="entry name" value="PROTEIN_KINASE_DOM"/>
    <property type="match status" value="1"/>
</dbReference>
<dbReference type="Gramene" id="Kaladp0052s0002.1.v1.1">
    <property type="protein sequence ID" value="Kaladp0052s0002.1.v1.1"/>
    <property type="gene ID" value="Kaladp0052s0002.v1.1"/>
</dbReference>
<evidence type="ECO:0000256" key="14">
    <source>
        <dbReference type="SAM" id="SignalP"/>
    </source>
</evidence>
<dbReference type="InterPro" id="IPR000719">
    <property type="entry name" value="Prot_kinase_dom"/>
</dbReference>
<dbReference type="Pfam" id="PF00069">
    <property type="entry name" value="Pkinase"/>
    <property type="match status" value="1"/>
</dbReference>
<reference evidence="16" key="1">
    <citation type="submission" date="2021-01" db="UniProtKB">
        <authorList>
            <consortium name="EnsemblPlants"/>
        </authorList>
    </citation>
    <scope>IDENTIFICATION</scope>
</reference>
<evidence type="ECO:0000256" key="9">
    <source>
        <dbReference type="ARBA" id="ARBA00022989"/>
    </source>
</evidence>
<keyword evidence="17" id="KW-1185">Reference proteome</keyword>
<dbReference type="InterPro" id="IPR017441">
    <property type="entry name" value="Protein_kinase_ATP_BS"/>
</dbReference>
<dbReference type="Pfam" id="PF13947">
    <property type="entry name" value="GUB_WAK_bind"/>
    <property type="match status" value="1"/>
</dbReference>
<dbReference type="EnsemblPlants" id="Kaladp0052s0002.1.v1.1">
    <property type="protein sequence ID" value="Kaladp0052s0002.1.v1.1"/>
    <property type="gene ID" value="Kaladp0052s0002.v1.1"/>
</dbReference>
<evidence type="ECO:0000256" key="8">
    <source>
        <dbReference type="ARBA" id="ARBA00022840"/>
    </source>
</evidence>
<evidence type="ECO:0000256" key="11">
    <source>
        <dbReference type="ARBA" id="ARBA00023180"/>
    </source>
</evidence>
<keyword evidence="7" id="KW-0418">Kinase</keyword>
<evidence type="ECO:0000256" key="3">
    <source>
        <dbReference type="ARBA" id="ARBA00022679"/>
    </source>
</evidence>
<comment type="subcellular location">
    <subcellularLocation>
        <location evidence="1">Membrane</location>
        <topology evidence="1">Single-pass type I membrane protein</topology>
    </subcellularLocation>
</comment>
<protein>
    <recommendedName>
        <fullName evidence="15">Protein kinase domain-containing protein</fullName>
    </recommendedName>
</protein>
<dbReference type="GO" id="GO:0030247">
    <property type="term" value="F:polysaccharide binding"/>
    <property type="evidence" value="ECO:0007669"/>
    <property type="project" value="InterPro"/>
</dbReference>
<dbReference type="GO" id="GO:0016020">
    <property type="term" value="C:membrane"/>
    <property type="evidence" value="ECO:0007669"/>
    <property type="project" value="UniProtKB-SubCell"/>
</dbReference>
<keyword evidence="6 12" id="KW-0547">Nucleotide-binding</keyword>
<keyword evidence="8 12" id="KW-0067">ATP-binding</keyword>
<accession>A0A7N0U2C3</accession>
<evidence type="ECO:0000256" key="10">
    <source>
        <dbReference type="ARBA" id="ARBA00023136"/>
    </source>
</evidence>
<dbReference type="AlphaFoldDB" id="A0A7N0U2C3"/>
<evidence type="ECO:0000313" key="16">
    <source>
        <dbReference type="EnsemblPlants" id="Kaladp0052s0002.1.v1.1"/>
    </source>
</evidence>
<dbReference type="FunFam" id="3.30.200.20:FF:000178">
    <property type="entry name" value="serine/threonine-protein kinase PBS1-like"/>
    <property type="match status" value="1"/>
</dbReference>